<evidence type="ECO:0000313" key="2">
    <source>
        <dbReference type="EMBL" id="KAF4679552.1"/>
    </source>
</evidence>
<proteinExistence type="predicted"/>
<evidence type="ECO:0000256" key="1">
    <source>
        <dbReference type="SAM" id="MobiDB-lite"/>
    </source>
</evidence>
<name>A0A7J6N6K5_PEROL</name>
<comment type="caution">
    <text evidence="2">The sequence shown here is derived from an EMBL/GenBank/DDBJ whole genome shotgun (WGS) entry which is preliminary data.</text>
</comment>
<evidence type="ECO:0000313" key="3">
    <source>
        <dbReference type="Proteomes" id="UP000541610"/>
    </source>
</evidence>
<feature type="compositionally biased region" description="Pro residues" evidence="1">
    <location>
        <begin position="397"/>
        <end position="410"/>
    </location>
</feature>
<protein>
    <submittedName>
        <fullName evidence="2">Uncharacterized protein</fullName>
    </submittedName>
</protein>
<organism evidence="2 3">
    <name type="scientific">Perkinsus olseni</name>
    <name type="common">Perkinsus atlanticus</name>
    <dbReference type="NCBI Taxonomy" id="32597"/>
    <lineage>
        <taxon>Eukaryota</taxon>
        <taxon>Sar</taxon>
        <taxon>Alveolata</taxon>
        <taxon>Perkinsozoa</taxon>
        <taxon>Perkinsea</taxon>
        <taxon>Perkinsida</taxon>
        <taxon>Perkinsidae</taxon>
        <taxon>Perkinsus</taxon>
    </lineage>
</organism>
<feature type="region of interest" description="Disordered" evidence="1">
    <location>
        <begin position="361"/>
        <end position="462"/>
    </location>
</feature>
<feature type="compositionally biased region" description="Acidic residues" evidence="1">
    <location>
        <begin position="450"/>
        <end position="462"/>
    </location>
</feature>
<dbReference type="Proteomes" id="UP000541610">
    <property type="component" value="Unassembled WGS sequence"/>
</dbReference>
<sequence>MSVCSLNLADDVTLAESFRSISLENIPDMGCGTAKEVRLNRRTKLVARLLHCKRPDSTGKFRYTRPGDKRGAPRVSADITYDRWYLLMEVASGQPFIVITRDQQETKNFAFYSDWVTVGGAYCLLQCSGHGKMENGTRVLLTSNPLIPIKVLESPDILPQCNEYSVRFHTFHLGKCNVELLDLGVVRDTCPGHLCDGKSTKICGCHRVLPKNAWVVRAKVSIQQLGEDEEVEISGFAFSKLFIDETVLQEEAKQVRAIDIWDVADRICDYINALPNAWRAIGWYKAGVTTGATGDQGVQQRPKFHLVRLEPASLSVDNEAWIHENRYRLQPRGRVAIERPDLAGPYVRDERIMNNRIQQGLQGQAPHDQGRQAPPGQQQARADGVRGQDGSPDGQVVPPPVPRQPPPPIRAPGSTAGGQNNGPGYVPFGGSVFAQGGLPRNLAQNARAEDNDEDGAEDGVEE</sequence>
<accession>A0A7J6N6K5</accession>
<dbReference type="OrthoDB" id="10402610at2759"/>
<dbReference type="EMBL" id="JABANP010000720">
    <property type="protein sequence ID" value="KAF4679552.1"/>
    <property type="molecule type" value="Genomic_DNA"/>
</dbReference>
<gene>
    <name evidence="2" type="ORF">FOZ60_014929</name>
</gene>
<reference evidence="2 3" key="1">
    <citation type="submission" date="2020-04" db="EMBL/GenBank/DDBJ databases">
        <title>Perkinsus olseni comparative genomics.</title>
        <authorList>
            <person name="Bogema D.R."/>
        </authorList>
    </citation>
    <scope>NUCLEOTIDE SEQUENCE [LARGE SCALE GENOMIC DNA]</scope>
    <source>
        <strain evidence="2">00978-12</strain>
    </source>
</reference>
<dbReference type="AlphaFoldDB" id="A0A7J6N6K5"/>
<feature type="compositionally biased region" description="Low complexity" evidence="1">
    <location>
        <begin position="371"/>
        <end position="382"/>
    </location>
</feature>